<dbReference type="Proteomes" id="UP001501772">
    <property type="component" value="Unassembled WGS sequence"/>
</dbReference>
<keyword evidence="2" id="KW-1185">Reference proteome</keyword>
<organism evidence="1 2">
    <name type="scientific">Pedobacter jeongneungensis</name>
    <dbReference type="NCBI Taxonomy" id="947309"/>
    <lineage>
        <taxon>Bacteria</taxon>
        <taxon>Pseudomonadati</taxon>
        <taxon>Bacteroidota</taxon>
        <taxon>Sphingobacteriia</taxon>
        <taxon>Sphingobacteriales</taxon>
        <taxon>Sphingobacteriaceae</taxon>
        <taxon>Pedobacter</taxon>
    </lineage>
</organism>
<accession>A0ABP8BPW9</accession>
<sequence length="57" mass="6679">MGTIKYISKTITENAESIKWFATNGDINLNASKEVMLQSRDKIKYDRYEPVKNKHMK</sequence>
<evidence type="ECO:0000313" key="2">
    <source>
        <dbReference type="Proteomes" id="UP001501772"/>
    </source>
</evidence>
<dbReference type="EMBL" id="BAABBY010000014">
    <property type="protein sequence ID" value="GAA4212917.1"/>
    <property type="molecule type" value="Genomic_DNA"/>
</dbReference>
<protein>
    <submittedName>
        <fullName evidence="1">Uncharacterized protein</fullName>
    </submittedName>
</protein>
<evidence type="ECO:0000313" key="1">
    <source>
        <dbReference type="EMBL" id="GAA4212917.1"/>
    </source>
</evidence>
<gene>
    <name evidence="1" type="ORF">GCM10022289_44400</name>
</gene>
<proteinExistence type="predicted"/>
<name>A0ABP8BPW9_9SPHI</name>
<dbReference type="RefSeq" id="WP_344853618.1">
    <property type="nucleotide sequence ID" value="NZ_BAABBY010000014.1"/>
</dbReference>
<reference evidence="2" key="1">
    <citation type="journal article" date="2019" name="Int. J. Syst. Evol. Microbiol.">
        <title>The Global Catalogue of Microorganisms (GCM) 10K type strain sequencing project: providing services to taxonomists for standard genome sequencing and annotation.</title>
        <authorList>
            <consortium name="The Broad Institute Genomics Platform"/>
            <consortium name="The Broad Institute Genome Sequencing Center for Infectious Disease"/>
            <person name="Wu L."/>
            <person name="Ma J."/>
        </authorList>
    </citation>
    <scope>NUCLEOTIDE SEQUENCE [LARGE SCALE GENOMIC DNA]</scope>
    <source>
        <strain evidence="2">JCM 17626</strain>
    </source>
</reference>
<comment type="caution">
    <text evidence="1">The sequence shown here is derived from an EMBL/GenBank/DDBJ whole genome shotgun (WGS) entry which is preliminary data.</text>
</comment>